<dbReference type="PROSITE" id="PS00028">
    <property type="entry name" value="ZINC_FINGER_C2H2_1"/>
    <property type="match status" value="2"/>
</dbReference>
<dbReference type="InterPro" id="IPR013087">
    <property type="entry name" value="Znf_C2H2_type"/>
</dbReference>
<protein>
    <recommendedName>
        <fullName evidence="2">C2H2-type domain-containing protein</fullName>
    </recommendedName>
</protein>
<dbReference type="EMBL" id="OU892278">
    <property type="protein sequence ID" value="CAG9764310.1"/>
    <property type="molecule type" value="Genomic_DNA"/>
</dbReference>
<dbReference type="InterPro" id="IPR052797">
    <property type="entry name" value="RegFact_GeneExpr_CellDeath"/>
</dbReference>
<proteinExistence type="predicted"/>
<dbReference type="PANTHER" id="PTHR33936">
    <property type="entry name" value="PROTEIN CBG17840"/>
    <property type="match status" value="1"/>
</dbReference>
<dbReference type="Pfam" id="PF00096">
    <property type="entry name" value="zf-C2H2"/>
    <property type="match status" value="2"/>
</dbReference>
<feature type="compositionally biased region" description="Basic and acidic residues" evidence="1">
    <location>
        <begin position="338"/>
        <end position="350"/>
    </location>
</feature>
<feature type="domain" description="C2H2-type" evidence="2">
    <location>
        <begin position="83"/>
        <end position="104"/>
    </location>
</feature>
<accession>A0A9N9QC70</accession>
<dbReference type="OrthoDB" id="6779477at2759"/>
<gene>
    <name evidence="3" type="ORF">CEUTPL_LOCUS4950</name>
</gene>
<dbReference type="PANTHER" id="PTHR33936:SF24">
    <property type="entry name" value="C2H2-TYPE DOMAIN-CONTAINING PROTEIN"/>
    <property type="match status" value="1"/>
</dbReference>
<feature type="region of interest" description="Disordered" evidence="1">
    <location>
        <begin position="328"/>
        <end position="350"/>
    </location>
</feature>
<dbReference type="SMART" id="SM00355">
    <property type="entry name" value="ZnF_C2H2"/>
    <property type="match status" value="4"/>
</dbReference>
<organism evidence="3 4">
    <name type="scientific">Ceutorhynchus assimilis</name>
    <name type="common">cabbage seed weevil</name>
    <dbReference type="NCBI Taxonomy" id="467358"/>
    <lineage>
        <taxon>Eukaryota</taxon>
        <taxon>Metazoa</taxon>
        <taxon>Ecdysozoa</taxon>
        <taxon>Arthropoda</taxon>
        <taxon>Hexapoda</taxon>
        <taxon>Insecta</taxon>
        <taxon>Pterygota</taxon>
        <taxon>Neoptera</taxon>
        <taxon>Endopterygota</taxon>
        <taxon>Coleoptera</taxon>
        <taxon>Polyphaga</taxon>
        <taxon>Cucujiformia</taxon>
        <taxon>Curculionidae</taxon>
        <taxon>Ceutorhynchinae</taxon>
        <taxon>Ceutorhynchus</taxon>
    </lineage>
</organism>
<evidence type="ECO:0000256" key="1">
    <source>
        <dbReference type="SAM" id="MobiDB-lite"/>
    </source>
</evidence>
<evidence type="ECO:0000259" key="2">
    <source>
        <dbReference type="PROSITE" id="PS00028"/>
    </source>
</evidence>
<dbReference type="AlphaFoldDB" id="A0A9N9QC70"/>
<sequence length="400" mass="46478">MPSNFVCPVCDGKFARSDSLKIHVHRKHSKEFNNLYKKKETKFKCKYCESCFANNYCLKVHVKRFHAEKFNEIFQEKAEKFTCTECKKQFSREHNLKSHLLKEHKIVYNASNDDNSIKLNRKFKQKKLCAYCKKFTAYPTQEMLNHLKNDHDIHLETEEIQFSSISEFKDWKTKVETENTVQFRKETSKSSKNHVLHRYTCSRSGMYSPRGQGKKRLKYKGSKKINGFCPSSIHLVVESDGNCSAKYIKNHIGHDGELTHMTLTKEEKDNLANKIAQNVPFDNILGEIRKTAVISDLHRIHLCTKKDLFNIKYSYLKEKESTKFIEGEEILKPSNSNKPEEENVDDKNDPNLKIRQEKLLEALTVIVRSSKTLKELDQLEMIASTMGSVVGEVDEGHLNA</sequence>
<evidence type="ECO:0000313" key="4">
    <source>
        <dbReference type="Proteomes" id="UP001152799"/>
    </source>
</evidence>
<dbReference type="Gene3D" id="3.30.160.60">
    <property type="entry name" value="Classic Zinc Finger"/>
    <property type="match status" value="2"/>
</dbReference>
<evidence type="ECO:0000313" key="3">
    <source>
        <dbReference type="EMBL" id="CAG9764310.1"/>
    </source>
</evidence>
<reference evidence="3" key="1">
    <citation type="submission" date="2022-01" db="EMBL/GenBank/DDBJ databases">
        <authorList>
            <person name="King R."/>
        </authorList>
    </citation>
    <scope>NUCLEOTIDE SEQUENCE</scope>
</reference>
<keyword evidence="4" id="KW-1185">Reference proteome</keyword>
<dbReference type="Proteomes" id="UP001152799">
    <property type="component" value="Chromosome 2"/>
</dbReference>
<name>A0A9N9QC70_9CUCU</name>
<feature type="domain" description="C2H2-type" evidence="2">
    <location>
        <begin position="7"/>
        <end position="28"/>
    </location>
</feature>